<dbReference type="InterPro" id="IPR020084">
    <property type="entry name" value="NUDIX_hydrolase_CS"/>
</dbReference>
<evidence type="ECO:0000259" key="3">
    <source>
        <dbReference type="PROSITE" id="PS51462"/>
    </source>
</evidence>
<dbReference type="PANTHER" id="PTHR43736:SF4">
    <property type="entry name" value="SLR1690 PROTEIN"/>
    <property type="match status" value="1"/>
</dbReference>
<evidence type="ECO:0000313" key="4">
    <source>
        <dbReference type="EMBL" id="MBP3959992.1"/>
    </source>
</evidence>
<organism evidence="4 5">
    <name type="scientific">Gemmata palustris</name>
    <dbReference type="NCBI Taxonomy" id="2822762"/>
    <lineage>
        <taxon>Bacteria</taxon>
        <taxon>Pseudomonadati</taxon>
        <taxon>Planctomycetota</taxon>
        <taxon>Planctomycetia</taxon>
        <taxon>Gemmatales</taxon>
        <taxon>Gemmataceae</taxon>
        <taxon>Gemmata</taxon>
    </lineage>
</organism>
<dbReference type="PROSITE" id="PS51462">
    <property type="entry name" value="NUDIX"/>
    <property type="match status" value="1"/>
</dbReference>
<reference evidence="4 5" key="1">
    <citation type="submission" date="2021-04" db="EMBL/GenBank/DDBJ databases">
        <authorList>
            <person name="Ivanova A."/>
        </authorList>
    </citation>
    <scope>NUCLEOTIDE SEQUENCE [LARGE SCALE GENOMIC DNA]</scope>
    <source>
        <strain evidence="4 5">G18</strain>
    </source>
</reference>
<dbReference type="InterPro" id="IPR015797">
    <property type="entry name" value="NUDIX_hydrolase-like_dom_sf"/>
</dbReference>
<accession>A0ABS5C1Y1</accession>
<sequence>MSTSSGQKHTYEYPRPALTVDVAIVTREARPRVLLIQRKKDPFAGSWAFPGGFVEENERLSDAARRELVEETGVTVADLEQLYTTGDPGRDPRGWTVSVVYLARVDPDSLKPVAADDASAVGWFPLDELPQLAFDHAVLLGRVRARLADRKPD</sequence>
<name>A0ABS5C1Y1_9BACT</name>
<comment type="similarity">
    <text evidence="2">Belongs to the Nudix hydrolase family.</text>
</comment>
<evidence type="ECO:0000256" key="1">
    <source>
        <dbReference type="ARBA" id="ARBA00022801"/>
    </source>
</evidence>
<dbReference type="SUPFAM" id="SSF55811">
    <property type="entry name" value="Nudix"/>
    <property type="match status" value="1"/>
</dbReference>
<dbReference type="Proteomes" id="UP000676565">
    <property type="component" value="Unassembled WGS sequence"/>
</dbReference>
<dbReference type="PROSITE" id="PS00893">
    <property type="entry name" value="NUDIX_BOX"/>
    <property type="match status" value="1"/>
</dbReference>
<feature type="domain" description="Nudix hydrolase" evidence="3">
    <location>
        <begin position="15"/>
        <end position="147"/>
    </location>
</feature>
<keyword evidence="1 2" id="KW-0378">Hydrolase</keyword>
<dbReference type="RefSeq" id="WP_210660945.1">
    <property type="nucleotide sequence ID" value="NZ_JAGKQQ010000001.1"/>
</dbReference>
<evidence type="ECO:0000256" key="2">
    <source>
        <dbReference type="RuleBase" id="RU003476"/>
    </source>
</evidence>
<dbReference type="PANTHER" id="PTHR43736">
    <property type="entry name" value="ADP-RIBOSE PYROPHOSPHATASE"/>
    <property type="match status" value="1"/>
</dbReference>
<dbReference type="CDD" id="cd18873">
    <property type="entry name" value="NUDIX_NadM_like"/>
    <property type="match status" value="1"/>
</dbReference>
<proteinExistence type="inferred from homology"/>
<gene>
    <name evidence="4" type="ORF">J8F10_32525</name>
</gene>
<dbReference type="InterPro" id="IPR000086">
    <property type="entry name" value="NUDIX_hydrolase_dom"/>
</dbReference>
<dbReference type="PRINTS" id="PR00502">
    <property type="entry name" value="NUDIXFAMILY"/>
</dbReference>
<dbReference type="Pfam" id="PF00293">
    <property type="entry name" value="NUDIX"/>
    <property type="match status" value="1"/>
</dbReference>
<dbReference type="Gene3D" id="3.90.79.10">
    <property type="entry name" value="Nucleoside Triphosphate Pyrophosphohydrolase"/>
    <property type="match status" value="1"/>
</dbReference>
<dbReference type="EMBL" id="JAGKQQ010000001">
    <property type="protein sequence ID" value="MBP3959992.1"/>
    <property type="molecule type" value="Genomic_DNA"/>
</dbReference>
<dbReference type="GO" id="GO:0016787">
    <property type="term" value="F:hydrolase activity"/>
    <property type="evidence" value="ECO:0007669"/>
    <property type="project" value="UniProtKB-KW"/>
</dbReference>
<keyword evidence="5" id="KW-1185">Reference proteome</keyword>
<protein>
    <submittedName>
        <fullName evidence="4">NUDIX hydrolase</fullName>
    </submittedName>
</protein>
<dbReference type="InterPro" id="IPR020476">
    <property type="entry name" value="Nudix_hydrolase"/>
</dbReference>
<comment type="caution">
    <text evidence="4">The sequence shown here is derived from an EMBL/GenBank/DDBJ whole genome shotgun (WGS) entry which is preliminary data.</text>
</comment>
<evidence type="ECO:0000313" key="5">
    <source>
        <dbReference type="Proteomes" id="UP000676565"/>
    </source>
</evidence>